<dbReference type="GO" id="GO:0005743">
    <property type="term" value="C:mitochondrial inner membrane"/>
    <property type="evidence" value="ECO:0007669"/>
    <property type="project" value="TreeGrafter"/>
</dbReference>
<organism evidence="5 6">
    <name type="scientific">Clytia hemisphaerica</name>
    <dbReference type="NCBI Taxonomy" id="252671"/>
    <lineage>
        <taxon>Eukaryota</taxon>
        <taxon>Metazoa</taxon>
        <taxon>Cnidaria</taxon>
        <taxon>Hydrozoa</taxon>
        <taxon>Hydroidolina</taxon>
        <taxon>Leptothecata</taxon>
        <taxon>Obeliida</taxon>
        <taxon>Clytiidae</taxon>
        <taxon>Clytia</taxon>
    </lineage>
</organism>
<dbReference type="Proteomes" id="UP000594262">
    <property type="component" value="Unplaced"/>
</dbReference>
<dbReference type="InterPro" id="IPR036748">
    <property type="entry name" value="MTH938-like_sf"/>
</dbReference>
<dbReference type="Gene3D" id="3.40.1230.10">
    <property type="entry name" value="MTH938-like"/>
    <property type="match status" value="1"/>
</dbReference>
<evidence type="ECO:0000256" key="1">
    <source>
        <dbReference type="ARBA" id="ARBA00004173"/>
    </source>
</evidence>
<evidence type="ECO:0000313" key="5">
    <source>
        <dbReference type="EnsemblMetazoa" id="CLYHEMP019175.1"/>
    </source>
</evidence>
<protein>
    <recommendedName>
        <fullName evidence="2">NADH dehydrogenase [ubiquinone] 1 alpha subcomplex assembly factor 3</fullName>
    </recommendedName>
</protein>
<dbReference type="OrthoDB" id="20681at2759"/>
<dbReference type="GO" id="GO:0032981">
    <property type="term" value="P:mitochondrial respiratory chain complex I assembly"/>
    <property type="evidence" value="ECO:0007669"/>
    <property type="project" value="InterPro"/>
</dbReference>
<dbReference type="Pfam" id="PF04430">
    <property type="entry name" value="DUF498"/>
    <property type="match status" value="1"/>
</dbReference>
<proteinExistence type="inferred from homology"/>
<dbReference type="AlphaFoldDB" id="A0A7M5X8K0"/>
<evidence type="ECO:0000256" key="2">
    <source>
        <dbReference type="ARBA" id="ARBA00021776"/>
    </source>
</evidence>
<comment type="subcellular location">
    <subcellularLocation>
        <location evidence="1">Mitochondrion</location>
    </subcellularLocation>
</comment>
<dbReference type="SUPFAM" id="SSF64076">
    <property type="entry name" value="MTH938-like"/>
    <property type="match status" value="1"/>
</dbReference>
<dbReference type="CDD" id="cd05125">
    <property type="entry name" value="Mth938_2P1-like"/>
    <property type="match status" value="1"/>
</dbReference>
<dbReference type="EnsemblMetazoa" id="CLYHEMT019175.1">
    <property type="protein sequence ID" value="CLYHEMP019175.1"/>
    <property type="gene ID" value="CLYHEMG019175"/>
</dbReference>
<dbReference type="InterPro" id="IPR034095">
    <property type="entry name" value="NDUF3"/>
</dbReference>
<reference evidence="5" key="1">
    <citation type="submission" date="2021-01" db="UniProtKB">
        <authorList>
            <consortium name="EnsemblMetazoa"/>
        </authorList>
    </citation>
    <scope>IDENTIFICATION</scope>
</reference>
<comment type="similarity">
    <text evidence="4">Belongs to the NDUFAF3 family.</text>
</comment>
<name>A0A7M5X8K0_9CNID</name>
<keyword evidence="6" id="KW-1185">Reference proteome</keyword>
<dbReference type="InterPro" id="IPR007523">
    <property type="entry name" value="NDUFAF3/AAMDC"/>
</dbReference>
<evidence type="ECO:0000256" key="3">
    <source>
        <dbReference type="ARBA" id="ARBA00023128"/>
    </source>
</evidence>
<dbReference type="PANTHER" id="PTHR21192">
    <property type="entry name" value="NUCLEAR PROTEIN E3-3"/>
    <property type="match status" value="1"/>
</dbReference>
<keyword evidence="3" id="KW-0496">Mitochondrion</keyword>
<sequence length="186" mass="20943">MALFGQHIIRGSKQMSFHKKMRGTRLLCTSLQQQAADKQNKGTFMVEPTTMKIQKFAPESMSATDLPPVVGRYSTQGFHIQGNKLYGPVALLPRSFYSWKVKDASDITVKSLQLFTVAEPKIEILVIGTGLKIERLSQEVRDYMRRHNIALEVLDTPNACSTFNFLLEENRMPGAALIPPTDIPLY</sequence>
<dbReference type="PANTHER" id="PTHR21192:SF2">
    <property type="entry name" value="NADH DEHYDROGENASE [UBIQUINONE] 1 ALPHA SUBCOMPLEX ASSEMBLY FACTOR 3"/>
    <property type="match status" value="1"/>
</dbReference>
<evidence type="ECO:0000313" key="6">
    <source>
        <dbReference type="Proteomes" id="UP000594262"/>
    </source>
</evidence>
<accession>A0A7M5X8K0</accession>
<evidence type="ECO:0000256" key="4">
    <source>
        <dbReference type="ARBA" id="ARBA00049984"/>
    </source>
</evidence>